<evidence type="ECO:0000256" key="2">
    <source>
        <dbReference type="ARBA" id="ARBA00022490"/>
    </source>
</evidence>
<protein>
    <recommendedName>
        <fullName evidence="6">HOOK N-terminal domain-containing protein</fullName>
    </recommendedName>
</protein>
<feature type="region of interest" description="Disordered" evidence="5">
    <location>
        <begin position="432"/>
        <end position="475"/>
    </location>
</feature>
<evidence type="ECO:0000259" key="6">
    <source>
        <dbReference type="Pfam" id="PF19047"/>
    </source>
</evidence>
<keyword evidence="2" id="KW-0963">Cytoplasm</keyword>
<dbReference type="InterPro" id="IPR043936">
    <property type="entry name" value="HOOK_N"/>
</dbReference>
<dbReference type="Pfam" id="PF19047">
    <property type="entry name" value="HOOK_N"/>
    <property type="match status" value="1"/>
</dbReference>
<dbReference type="PANTHER" id="PTHR18947:SF28">
    <property type="entry name" value="GIRDIN, ISOFORM A"/>
    <property type="match status" value="1"/>
</dbReference>
<organism evidence="7 8">
    <name type="scientific">Hortaea werneckii</name>
    <name type="common">Black yeast</name>
    <name type="synonym">Cladosporium werneckii</name>
    <dbReference type="NCBI Taxonomy" id="91943"/>
    <lineage>
        <taxon>Eukaryota</taxon>
        <taxon>Fungi</taxon>
        <taxon>Dikarya</taxon>
        <taxon>Ascomycota</taxon>
        <taxon>Pezizomycotina</taxon>
        <taxon>Dothideomycetes</taxon>
        <taxon>Dothideomycetidae</taxon>
        <taxon>Mycosphaerellales</taxon>
        <taxon>Teratosphaeriaceae</taxon>
        <taxon>Hortaea</taxon>
    </lineage>
</organism>
<evidence type="ECO:0000256" key="3">
    <source>
        <dbReference type="ARBA" id="ARBA00023054"/>
    </source>
</evidence>
<dbReference type="GO" id="GO:0031122">
    <property type="term" value="P:cytoplasmic microtubule organization"/>
    <property type="evidence" value="ECO:0007669"/>
    <property type="project" value="TreeGrafter"/>
</dbReference>
<evidence type="ECO:0000313" key="8">
    <source>
        <dbReference type="Proteomes" id="UP000280598"/>
    </source>
</evidence>
<sequence>MEGSQSDVLGASLLQWVQSFEELGKVEGWLELSDGKRLWMILREVDSQYFSGELPEPEVPSSGDWTRKWQNLKHLERQVSTYYRDVCGGQDSIAAGHDPALKTIAAEASVPELEKLIMVIIRAAMASPESNQRMAQRLMSLGRENAMVIANELRAMEESEVVDSEPLSRDESAYPSEQETSEETKSNGNKAKPAPYTDPLLEREEELLQAQATIDKLQASQAAAQRQLHELRQDKERLQEAFDAYRSDIDVKGRKSGGDDAFKKLQRQADNDRAYIDDLESQMQSSRSTMESYERQIEKFKAENEASQKLRDDLQMLKADNEDLGQKVKANENLKKKIQTLQEQEKMNASLKEELKTANDRLEELDRLKLVQASLEKEIIEKKGLIRNQEYQINELTTTRKHAEYDARMLMQKLDAARERAERDHEALEDLRSKLQESRLDDPDIDDAPTKRDQELTDAEQQPKAVSAPTDESKHWREKLAMVEKQLEAADARLKQAAERNAALEDASRVRETDTETQQEADKQAAEREQLIADLRSQVEASKKESSKEPPPPTQDTTALQRENRLMASAWYDLASRLQNNGVSLGRRRQEPKSWLGKQRALVGPNYILSTMGSTFPIMELPAELRTVIYEFVVLESGIKLDMRRRSRRSPCTYPFTSTCGLLLTSKTVHREFSGALYKVATSAEFPTAEIQASVCDYNFAKIYNLLDRMPLAKSSIVRLKIKHVNLSFTSLDSMFKAEPSLRLEEWCDEGAMLGTTARYTFAGAISGEDEGLRLAAVRRSLDEKDVARTRLNDWFGRFLTERIKVLSAVMGE</sequence>
<dbReference type="AlphaFoldDB" id="A0A3M7GXJ0"/>
<feature type="region of interest" description="Disordered" evidence="5">
    <location>
        <begin position="157"/>
        <end position="196"/>
    </location>
</feature>
<feature type="region of interest" description="Disordered" evidence="5">
    <location>
        <begin position="539"/>
        <end position="559"/>
    </location>
</feature>
<dbReference type="VEuPathDB" id="FungiDB:BTJ68_14523"/>
<accession>A0A3M7GXJ0</accession>
<dbReference type="GO" id="GO:0051959">
    <property type="term" value="F:dynein light intermediate chain binding"/>
    <property type="evidence" value="ECO:0007669"/>
    <property type="project" value="TreeGrafter"/>
</dbReference>
<dbReference type="GO" id="GO:0005815">
    <property type="term" value="C:microtubule organizing center"/>
    <property type="evidence" value="ECO:0007669"/>
    <property type="project" value="TreeGrafter"/>
</dbReference>
<evidence type="ECO:0000256" key="1">
    <source>
        <dbReference type="ARBA" id="ARBA00004496"/>
    </source>
</evidence>
<reference evidence="7 8" key="1">
    <citation type="journal article" date="2018" name="BMC Genomics">
        <title>Genomic evidence for intraspecific hybridization in a clonal and extremely halotolerant yeast.</title>
        <authorList>
            <person name="Gostincar C."/>
            <person name="Stajich J.E."/>
            <person name="Zupancic J."/>
            <person name="Zalar P."/>
            <person name="Gunde-Cimerman N."/>
        </authorList>
    </citation>
    <scope>NUCLEOTIDE SEQUENCE [LARGE SCALE GENOMIC DNA]</scope>
    <source>
        <strain evidence="7 8">EXF-562</strain>
    </source>
</reference>
<name>A0A3M7GXJ0_HORWE</name>
<gene>
    <name evidence="7" type="ORF">D0860_05851</name>
</gene>
<dbReference type="InterPro" id="IPR036872">
    <property type="entry name" value="CH_dom_sf"/>
</dbReference>
<dbReference type="GO" id="GO:0005737">
    <property type="term" value="C:cytoplasm"/>
    <property type="evidence" value="ECO:0007669"/>
    <property type="project" value="UniProtKB-SubCell"/>
</dbReference>
<evidence type="ECO:0000256" key="4">
    <source>
        <dbReference type="SAM" id="Coils"/>
    </source>
</evidence>
<dbReference type="GO" id="GO:0030705">
    <property type="term" value="P:cytoskeleton-dependent intracellular transport"/>
    <property type="evidence" value="ECO:0007669"/>
    <property type="project" value="InterPro"/>
</dbReference>
<keyword evidence="3 4" id="KW-0175">Coiled coil</keyword>
<dbReference type="CDD" id="cd22211">
    <property type="entry name" value="HkD_SF"/>
    <property type="match status" value="1"/>
</dbReference>
<feature type="compositionally biased region" description="Basic and acidic residues" evidence="5">
    <location>
        <begin position="432"/>
        <end position="455"/>
    </location>
</feature>
<comment type="subcellular location">
    <subcellularLocation>
        <location evidence="1">Cytoplasm</location>
    </subcellularLocation>
</comment>
<proteinExistence type="predicted"/>
<comment type="caution">
    <text evidence="7">The sequence shown here is derived from an EMBL/GenBank/DDBJ whole genome shotgun (WGS) entry which is preliminary data.</text>
</comment>
<dbReference type="Gene3D" id="1.10.418.10">
    <property type="entry name" value="Calponin-like domain"/>
    <property type="match status" value="1"/>
</dbReference>
<dbReference type="PANTHER" id="PTHR18947">
    <property type="entry name" value="HOOK PROTEINS"/>
    <property type="match status" value="1"/>
</dbReference>
<evidence type="ECO:0000256" key="5">
    <source>
        <dbReference type="SAM" id="MobiDB-lite"/>
    </source>
</evidence>
<dbReference type="Proteomes" id="UP000280598">
    <property type="component" value="Unassembled WGS sequence"/>
</dbReference>
<feature type="coiled-coil region" evidence="4">
    <location>
        <begin position="200"/>
        <end position="368"/>
    </location>
</feature>
<feature type="domain" description="HOOK N-terminal" evidence="6">
    <location>
        <begin position="11"/>
        <end position="150"/>
    </location>
</feature>
<dbReference type="SUPFAM" id="SSF116907">
    <property type="entry name" value="Hook domain"/>
    <property type="match status" value="1"/>
</dbReference>
<dbReference type="EMBL" id="QWIS01000124">
    <property type="protein sequence ID" value="RMZ05708.1"/>
    <property type="molecule type" value="Genomic_DNA"/>
</dbReference>
<evidence type="ECO:0000313" key="7">
    <source>
        <dbReference type="EMBL" id="RMZ05708.1"/>
    </source>
</evidence>
<feature type="region of interest" description="Disordered" evidence="5">
    <location>
        <begin position="499"/>
        <end position="526"/>
    </location>
</feature>
<dbReference type="GO" id="GO:0008017">
    <property type="term" value="F:microtubule binding"/>
    <property type="evidence" value="ECO:0007669"/>
    <property type="project" value="TreeGrafter"/>
</dbReference>